<organism evidence="5 6">
    <name type="scientific">Stephania yunnanensis</name>
    <dbReference type="NCBI Taxonomy" id="152371"/>
    <lineage>
        <taxon>Eukaryota</taxon>
        <taxon>Viridiplantae</taxon>
        <taxon>Streptophyta</taxon>
        <taxon>Embryophyta</taxon>
        <taxon>Tracheophyta</taxon>
        <taxon>Spermatophyta</taxon>
        <taxon>Magnoliopsida</taxon>
        <taxon>Ranunculales</taxon>
        <taxon>Menispermaceae</taxon>
        <taxon>Menispermoideae</taxon>
        <taxon>Cissampelideae</taxon>
        <taxon>Stephania</taxon>
    </lineage>
</organism>
<dbReference type="InterPro" id="IPR039959">
    <property type="entry name" value="Fimbrin/Plastin"/>
</dbReference>
<evidence type="ECO:0000256" key="2">
    <source>
        <dbReference type="ARBA" id="ARBA00022737"/>
    </source>
</evidence>
<dbReference type="GO" id="GO:0005737">
    <property type="term" value="C:cytoplasm"/>
    <property type="evidence" value="ECO:0007669"/>
    <property type="project" value="TreeGrafter"/>
</dbReference>
<evidence type="ECO:0000256" key="3">
    <source>
        <dbReference type="ARBA" id="ARBA00023203"/>
    </source>
</evidence>
<dbReference type="InterPro" id="IPR036872">
    <property type="entry name" value="CH_dom_sf"/>
</dbReference>
<dbReference type="InterPro" id="IPR001715">
    <property type="entry name" value="CH_dom"/>
</dbReference>
<dbReference type="Gene3D" id="1.10.418.10">
    <property type="entry name" value="Calponin-like domain"/>
    <property type="match status" value="1"/>
</dbReference>
<evidence type="ECO:0000313" key="5">
    <source>
        <dbReference type="EMBL" id="KAK9142385.1"/>
    </source>
</evidence>
<dbReference type="PANTHER" id="PTHR19961:SF79">
    <property type="entry name" value="FIMBRIN-5"/>
    <property type="match status" value="1"/>
</dbReference>
<gene>
    <name evidence="5" type="ORF">Syun_011785</name>
</gene>
<evidence type="ECO:0000256" key="1">
    <source>
        <dbReference type="ARBA" id="ARBA00011385"/>
    </source>
</evidence>
<feature type="domain" description="Calponin-homology (CH)" evidence="4">
    <location>
        <begin position="25"/>
        <end position="83"/>
    </location>
</feature>
<dbReference type="GO" id="GO:0032432">
    <property type="term" value="C:actin filament bundle"/>
    <property type="evidence" value="ECO:0007669"/>
    <property type="project" value="TreeGrafter"/>
</dbReference>
<name>A0AAP0JZ79_9MAGN</name>
<keyword evidence="6" id="KW-1185">Reference proteome</keyword>
<keyword evidence="3" id="KW-0009">Actin-binding</keyword>
<dbReference type="EMBL" id="JBBNAF010000005">
    <property type="protein sequence ID" value="KAK9142385.1"/>
    <property type="molecule type" value="Genomic_DNA"/>
</dbReference>
<reference evidence="5 6" key="1">
    <citation type="submission" date="2024-01" db="EMBL/GenBank/DDBJ databases">
        <title>Genome assemblies of Stephania.</title>
        <authorList>
            <person name="Yang L."/>
        </authorList>
    </citation>
    <scope>NUCLEOTIDE SEQUENCE [LARGE SCALE GENOMIC DNA]</scope>
    <source>
        <strain evidence="5">YNDBR</strain>
        <tissue evidence="5">Leaf</tissue>
    </source>
</reference>
<evidence type="ECO:0000259" key="4">
    <source>
        <dbReference type="Pfam" id="PF00307"/>
    </source>
</evidence>
<dbReference type="Pfam" id="PF00307">
    <property type="entry name" value="CH"/>
    <property type="match status" value="1"/>
</dbReference>
<proteinExistence type="predicted"/>
<dbReference type="GO" id="GO:0051017">
    <property type="term" value="P:actin filament bundle assembly"/>
    <property type="evidence" value="ECO:0007669"/>
    <property type="project" value="InterPro"/>
</dbReference>
<protein>
    <recommendedName>
        <fullName evidence="4">Calponin-homology (CH) domain-containing protein</fullName>
    </recommendedName>
</protein>
<comment type="subunit">
    <text evidence="1">Interacts with F-actin.</text>
</comment>
<comment type="caution">
    <text evidence="5">The sequence shown here is derived from an EMBL/GenBank/DDBJ whole genome shotgun (WGS) entry which is preliminary data.</text>
</comment>
<dbReference type="GO" id="GO:0051015">
    <property type="term" value="F:actin filament binding"/>
    <property type="evidence" value="ECO:0007669"/>
    <property type="project" value="InterPro"/>
</dbReference>
<dbReference type="GO" id="GO:0005884">
    <property type="term" value="C:actin filament"/>
    <property type="evidence" value="ECO:0007669"/>
    <property type="project" value="TreeGrafter"/>
</dbReference>
<sequence>MRFNMLQLLKNLRFHSQSQGKEMTDADILNWANNKVKSTGRNSQMDSFKDKSLSDGVFFLELLSAMEPRVVNWSVVTKGEDDMLLLEHILMSFDAIFIFQNWIAFYRFTKMGKCTKFEHFSSRRIKHYTDIFRAMRDEIFFYPPIILT</sequence>
<accession>A0AAP0JZ79</accession>
<evidence type="ECO:0000313" key="6">
    <source>
        <dbReference type="Proteomes" id="UP001420932"/>
    </source>
</evidence>
<dbReference type="PANTHER" id="PTHR19961">
    <property type="entry name" value="FIMBRIN/PLASTIN"/>
    <property type="match status" value="1"/>
</dbReference>
<dbReference type="AlphaFoldDB" id="A0AAP0JZ79"/>
<dbReference type="Proteomes" id="UP001420932">
    <property type="component" value="Unassembled WGS sequence"/>
</dbReference>
<keyword evidence="2" id="KW-0677">Repeat</keyword>
<dbReference type="SUPFAM" id="SSF47576">
    <property type="entry name" value="Calponin-homology domain, CH-domain"/>
    <property type="match status" value="1"/>
</dbReference>
<dbReference type="GO" id="GO:0051639">
    <property type="term" value="P:actin filament network formation"/>
    <property type="evidence" value="ECO:0007669"/>
    <property type="project" value="TreeGrafter"/>
</dbReference>